<feature type="binding site" evidence="8">
    <location>
        <position position="131"/>
    </location>
    <ligand>
        <name>L-tryptophan</name>
        <dbReference type="ChEBI" id="CHEBI:57912"/>
    </ligand>
</feature>
<comment type="similarity">
    <text evidence="1 8 9">Belongs to the class-I aminoacyl-tRNA synthetase family.</text>
</comment>
<accession>A0A2U1AT04</accession>
<protein>
    <recommendedName>
        <fullName evidence="8">Tryptophan--tRNA ligase</fullName>
        <ecNumber evidence="8">6.1.1.2</ecNumber>
    </recommendedName>
    <alternativeName>
        <fullName evidence="8">Tryptophanyl-tRNA synthetase</fullName>
        <shortName evidence="8">TrpRS</shortName>
    </alternativeName>
</protein>
<name>A0A2U1AT04_9BACT</name>
<dbReference type="InterPro" id="IPR001412">
    <property type="entry name" value="aa-tRNA-synth_I_CS"/>
</dbReference>
<dbReference type="InterPro" id="IPR050203">
    <property type="entry name" value="Trp-tRNA_synthetase"/>
</dbReference>
<evidence type="ECO:0000256" key="4">
    <source>
        <dbReference type="ARBA" id="ARBA00022840"/>
    </source>
</evidence>
<dbReference type="SUPFAM" id="SSF52374">
    <property type="entry name" value="Nucleotidylyl transferase"/>
    <property type="match status" value="1"/>
</dbReference>
<dbReference type="RefSeq" id="WP_116884618.1">
    <property type="nucleotide sequence ID" value="NZ_CALXNT010000020.1"/>
</dbReference>
<reference evidence="10 11" key="1">
    <citation type="submission" date="2018-04" db="EMBL/GenBank/DDBJ databases">
        <title>Genomic Encyclopedia of Type Strains, Phase IV (KMG-IV): sequencing the most valuable type-strain genomes for metagenomic binning, comparative biology and taxonomic classification.</title>
        <authorList>
            <person name="Goeker M."/>
        </authorList>
    </citation>
    <scope>NUCLEOTIDE SEQUENCE [LARGE SCALE GENOMIC DNA]</scope>
    <source>
        <strain evidence="10 11">DSM 14823</strain>
    </source>
</reference>
<dbReference type="InterPro" id="IPR002306">
    <property type="entry name" value="Trp-tRNA-ligase"/>
</dbReference>
<evidence type="ECO:0000256" key="2">
    <source>
        <dbReference type="ARBA" id="ARBA00022598"/>
    </source>
</evidence>
<keyword evidence="3 8" id="KW-0547">Nucleotide-binding</keyword>
<comment type="function">
    <text evidence="8">Catalyzes the attachment of tryptophan to tRNA(Trp).</text>
</comment>
<feature type="binding site" evidence="8">
    <location>
        <begin position="16"/>
        <end position="17"/>
    </location>
    <ligand>
        <name>ATP</name>
        <dbReference type="ChEBI" id="CHEBI:30616"/>
    </ligand>
</feature>
<dbReference type="PROSITE" id="PS00178">
    <property type="entry name" value="AA_TRNA_LIGASE_I"/>
    <property type="match status" value="1"/>
</dbReference>
<evidence type="ECO:0000313" key="10">
    <source>
        <dbReference type="EMBL" id="PVY39530.1"/>
    </source>
</evidence>
<feature type="short sequence motif" description="'HIGH' region" evidence="8">
    <location>
        <begin position="9"/>
        <end position="17"/>
    </location>
</feature>
<feature type="binding site" evidence="8">
    <location>
        <position position="182"/>
    </location>
    <ligand>
        <name>ATP</name>
        <dbReference type="ChEBI" id="CHEBI:30616"/>
    </ligand>
</feature>
<dbReference type="CDD" id="cd00806">
    <property type="entry name" value="TrpRS_core"/>
    <property type="match status" value="1"/>
</dbReference>
<keyword evidence="11" id="KW-1185">Reference proteome</keyword>
<dbReference type="FunFam" id="1.10.240.10:FF:000005">
    <property type="entry name" value="Tryptophan--tRNA ligase"/>
    <property type="match status" value="1"/>
</dbReference>
<evidence type="ECO:0000256" key="1">
    <source>
        <dbReference type="ARBA" id="ARBA00005594"/>
    </source>
</evidence>
<evidence type="ECO:0000256" key="9">
    <source>
        <dbReference type="RuleBase" id="RU363036"/>
    </source>
</evidence>
<dbReference type="EC" id="6.1.1.2" evidence="8"/>
<evidence type="ECO:0000256" key="8">
    <source>
        <dbReference type="HAMAP-Rule" id="MF_00140"/>
    </source>
</evidence>
<dbReference type="GeneID" id="78295909"/>
<dbReference type="AlphaFoldDB" id="A0A2U1AT04"/>
<comment type="subcellular location">
    <subcellularLocation>
        <location evidence="8">Cytoplasm</location>
    </subcellularLocation>
</comment>
<dbReference type="Pfam" id="PF00579">
    <property type="entry name" value="tRNA-synt_1b"/>
    <property type="match status" value="1"/>
</dbReference>
<evidence type="ECO:0000256" key="5">
    <source>
        <dbReference type="ARBA" id="ARBA00022917"/>
    </source>
</evidence>
<evidence type="ECO:0000313" key="11">
    <source>
        <dbReference type="Proteomes" id="UP000245959"/>
    </source>
</evidence>
<dbReference type="PANTHER" id="PTHR43766:SF1">
    <property type="entry name" value="TRYPTOPHAN--TRNA LIGASE, MITOCHONDRIAL"/>
    <property type="match status" value="1"/>
</dbReference>
<organism evidence="10 11">
    <name type="scientific">Victivallis vadensis</name>
    <dbReference type="NCBI Taxonomy" id="172901"/>
    <lineage>
        <taxon>Bacteria</taxon>
        <taxon>Pseudomonadati</taxon>
        <taxon>Lentisphaerota</taxon>
        <taxon>Lentisphaeria</taxon>
        <taxon>Victivallales</taxon>
        <taxon>Victivallaceae</taxon>
        <taxon>Victivallis</taxon>
    </lineage>
</organism>
<proteinExistence type="inferred from homology"/>
<feature type="short sequence motif" description="'KMSKS' region" evidence="8">
    <location>
        <begin position="189"/>
        <end position="193"/>
    </location>
</feature>
<keyword evidence="5 8" id="KW-0648">Protein biosynthesis</keyword>
<dbReference type="InterPro" id="IPR014729">
    <property type="entry name" value="Rossmann-like_a/b/a_fold"/>
</dbReference>
<gene>
    <name evidence="8" type="primary">trpS</name>
    <name evidence="10" type="ORF">C8D82_1206</name>
</gene>
<dbReference type="Gene3D" id="3.40.50.620">
    <property type="entry name" value="HUPs"/>
    <property type="match status" value="1"/>
</dbReference>
<keyword evidence="6 8" id="KW-0030">Aminoacyl-tRNA synthetase</keyword>
<dbReference type="NCBIfam" id="TIGR00233">
    <property type="entry name" value="trpS"/>
    <property type="match status" value="1"/>
</dbReference>
<dbReference type="GO" id="GO:0005829">
    <property type="term" value="C:cytosol"/>
    <property type="evidence" value="ECO:0007669"/>
    <property type="project" value="TreeGrafter"/>
</dbReference>
<dbReference type="EMBL" id="QEKH01000020">
    <property type="protein sequence ID" value="PVY39530.1"/>
    <property type="molecule type" value="Genomic_DNA"/>
</dbReference>
<sequence>MRILTGIQPSGTPHIGNYFGAMRQIINIQDKGETFIFLADYHSLTTAPEPEQLRKNVLELTLNYLSCGVDPEKAILFRQSDVPQVCELTWILNNVTPVGLLERAHSYKDKIAKGFAPNNGLFSYPVLMASDILIYQSNLVPVGKDQKQHLEITRDIAIKFNNQYGEVFTIPEELIPEEVAIVPGTDGQKMSKSYNNTIPIFGKEKEIKKAIMNVVTDCKALEEPKDPDNCNVVALYKLVATPEELEEMKARYRAGGYGYGHAKLALFDKLWAYFEPMRQRRAELEQNLDYVWSVLAKGAEKAGAEAEKTMDKVRRAVGLR</sequence>
<comment type="caution">
    <text evidence="10">The sequence shown here is derived from an EMBL/GenBank/DDBJ whole genome shotgun (WGS) entry which is preliminary data.</text>
</comment>
<dbReference type="GO" id="GO:0004830">
    <property type="term" value="F:tryptophan-tRNA ligase activity"/>
    <property type="evidence" value="ECO:0007669"/>
    <property type="project" value="UniProtKB-UniRule"/>
</dbReference>
<evidence type="ECO:0000256" key="6">
    <source>
        <dbReference type="ARBA" id="ARBA00023146"/>
    </source>
</evidence>
<dbReference type="PANTHER" id="PTHR43766">
    <property type="entry name" value="TRYPTOPHAN--TRNA LIGASE, MITOCHONDRIAL"/>
    <property type="match status" value="1"/>
</dbReference>
<keyword evidence="8" id="KW-0963">Cytoplasm</keyword>
<feature type="binding site" evidence="8">
    <location>
        <begin position="189"/>
        <end position="193"/>
    </location>
    <ligand>
        <name>ATP</name>
        <dbReference type="ChEBI" id="CHEBI:30616"/>
    </ligand>
</feature>
<feature type="binding site" evidence="8">
    <location>
        <begin position="143"/>
        <end position="145"/>
    </location>
    <ligand>
        <name>ATP</name>
        <dbReference type="ChEBI" id="CHEBI:30616"/>
    </ligand>
</feature>
<evidence type="ECO:0000256" key="7">
    <source>
        <dbReference type="ARBA" id="ARBA00049929"/>
    </source>
</evidence>
<comment type="subunit">
    <text evidence="8">Homodimer.</text>
</comment>
<dbReference type="HAMAP" id="MF_00140_B">
    <property type="entry name" value="Trp_tRNA_synth_B"/>
    <property type="match status" value="1"/>
</dbReference>
<comment type="catalytic activity">
    <reaction evidence="7 8">
        <text>tRNA(Trp) + L-tryptophan + ATP = L-tryptophyl-tRNA(Trp) + AMP + diphosphate + H(+)</text>
        <dbReference type="Rhea" id="RHEA:24080"/>
        <dbReference type="Rhea" id="RHEA-COMP:9671"/>
        <dbReference type="Rhea" id="RHEA-COMP:9705"/>
        <dbReference type="ChEBI" id="CHEBI:15378"/>
        <dbReference type="ChEBI" id="CHEBI:30616"/>
        <dbReference type="ChEBI" id="CHEBI:33019"/>
        <dbReference type="ChEBI" id="CHEBI:57912"/>
        <dbReference type="ChEBI" id="CHEBI:78442"/>
        <dbReference type="ChEBI" id="CHEBI:78535"/>
        <dbReference type="ChEBI" id="CHEBI:456215"/>
        <dbReference type="EC" id="6.1.1.2"/>
    </reaction>
</comment>
<keyword evidence="4 8" id="KW-0067">ATP-binding</keyword>
<keyword evidence="2 8" id="KW-0436">Ligase</keyword>
<feature type="binding site" evidence="8">
    <location>
        <begin position="8"/>
        <end position="10"/>
    </location>
    <ligand>
        <name>ATP</name>
        <dbReference type="ChEBI" id="CHEBI:30616"/>
    </ligand>
</feature>
<dbReference type="PRINTS" id="PR01039">
    <property type="entry name" value="TRNASYNTHTRP"/>
</dbReference>
<dbReference type="Gene3D" id="1.10.240.10">
    <property type="entry name" value="Tyrosyl-Transfer RNA Synthetase"/>
    <property type="match status" value="1"/>
</dbReference>
<evidence type="ECO:0000256" key="3">
    <source>
        <dbReference type="ARBA" id="ARBA00022741"/>
    </source>
</evidence>
<dbReference type="InterPro" id="IPR002305">
    <property type="entry name" value="aa-tRNA-synth_Ic"/>
</dbReference>
<dbReference type="Proteomes" id="UP000245959">
    <property type="component" value="Unassembled WGS sequence"/>
</dbReference>
<dbReference type="GO" id="GO:0006436">
    <property type="term" value="P:tryptophanyl-tRNA aminoacylation"/>
    <property type="evidence" value="ECO:0007669"/>
    <property type="project" value="UniProtKB-UniRule"/>
</dbReference>
<dbReference type="InterPro" id="IPR024109">
    <property type="entry name" value="Trp-tRNA-ligase_bac-type"/>
</dbReference>
<dbReference type="GO" id="GO:0005524">
    <property type="term" value="F:ATP binding"/>
    <property type="evidence" value="ECO:0007669"/>
    <property type="project" value="UniProtKB-UniRule"/>
</dbReference>